<feature type="coiled-coil region" evidence="4">
    <location>
        <begin position="645"/>
        <end position="672"/>
    </location>
</feature>
<dbReference type="PANTHER" id="PTHR32114:SF2">
    <property type="entry name" value="ABC TRANSPORTER ABCH.3"/>
    <property type="match status" value="1"/>
</dbReference>
<feature type="coiled-coil region" evidence="4">
    <location>
        <begin position="533"/>
        <end position="560"/>
    </location>
</feature>
<protein>
    <recommendedName>
        <fullName evidence="3">Nuclease SbcCD subunit C</fullName>
    </recommendedName>
</protein>
<dbReference type="Gene3D" id="1.10.287.510">
    <property type="entry name" value="Helix hairpin bin"/>
    <property type="match status" value="1"/>
</dbReference>
<dbReference type="Pfam" id="PF13476">
    <property type="entry name" value="AAA_23"/>
    <property type="match status" value="1"/>
</dbReference>
<dbReference type="SUPFAM" id="SSF52540">
    <property type="entry name" value="P-loop containing nucleoside triphosphate hydrolases"/>
    <property type="match status" value="2"/>
</dbReference>
<gene>
    <name evidence="6" type="ORF">ABWT76_001928</name>
</gene>
<evidence type="ECO:0000256" key="4">
    <source>
        <dbReference type="SAM" id="Coils"/>
    </source>
</evidence>
<feature type="coiled-coil region" evidence="4">
    <location>
        <begin position="782"/>
        <end position="833"/>
    </location>
</feature>
<organism evidence="6">
    <name type="scientific">Planktothricoides raciborskii GIHE-MW2</name>
    <dbReference type="NCBI Taxonomy" id="2792601"/>
    <lineage>
        <taxon>Bacteria</taxon>
        <taxon>Bacillati</taxon>
        <taxon>Cyanobacteriota</taxon>
        <taxon>Cyanophyceae</taxon>
        <taxon>Oscillatoriophycideae</taxon>
        <taxon>Oscillatoriales</taxon>
        <taxon>Oscillatoriaceae</taxon>
        <taxon>Planktothricoides</taxon>
    </lineage>
</organism>
<dbReference type="SUPFAM" id="SSF75712">
    <property type="entry name" value="Rad50 coiled-coil Zn hook"/>
    <property type="match status" value="1"/>
</dbReference>
<dbReference type="GO" id="GO:0006302">
    <property type="term" value="P:double-strand break repair"/>
    <property type="evidence" value="ECO:0007669"/>
    <property type="project" value="InterPro"/>
</dbReference>
<dbReference type="InterPro" id="IPR027417">
    <property type="entry name" value="P-loop_NTPase"/>
</dbReference>
<reference evidence="6" key="1">
    <citation type="submission" date="2024-07" db="EMBL/GenBank/DDBJ databases">
        <authorList>
            <person name="Kim Y.J."/>
            <person name="Jeong J.Y."/>
        </authorList>
    </citation>
    <scope>NUCLEOTIDE SEQUENCE</scope>
    <source>
        <strain evidence="6">GIHE-MW2</strain>
    </source>
</reference>
<proteinExistence type="inferred from homology"/>
<evidence type="ECO:0000256" key="2">
    <source>
        <dbReference type="ARBA" id="ARBA00011322"/>
    </source>
</evidence>
<dbReference type="PANTHER" id="PTHR32114">
    <property type="entry name" value="ABC TRANSPORTER ABCH.3"/>
    <property type="match status" value="1"/>
</dbReference>
<name>A0AAU8JLZ5_9CYAN</name>
<evidence type="ECO:0000256" key="1">
    <source>
        <dbReference type="ARBA" id="ARBA00006930"/>
    </source>
</evidence>
<dbReference type="Gene3D" id="3.40.50.300">
    <property type="entry name" value="P-loop containing nucleotide triphosphate hydrolases"/>
    <property type="match status" value="2"/>
</dbReference>
<dbReference type="InterPro" id="IPR038729">
    <property type="entry name" value="Rad50/SbcC_AAA"/>
</dbReference>
<keyword evidence="4" id="KW-0175">Coiled coil</keyword>
<dbReference type="RefSeq" id="WP_354636018.1">
    <property type="nucleotide sequence ID" value="NZ_CP159837.1"/>
</dbReference>
<feature type="domain" description="Rad50/SbcC-type AAA" evidence="5">
    <location>
        <begin position="5"/>
        <end position="223"/>
    </location>
</feature>
<accession>A0AAU8JLZ5</accession>
<evidence type="ECO:0000256" key="3">
    <source>
        <dbReference type="ARBA" id="ARBA00013368"/>
    </source>
</evidence>
<evidence type="ECO:0000259" key="5">
    <source>
        <dbReference type="Pfam" id="PF13476"/>
    </source>
</evidence>
<dbReference type="EMBL" id="CP159837">
    <property type="protein sequence ID" value="XCM39037.1"/>
    <property type="molecule type" value="Genomic_DNA"/>
</dbReference>
<dbReference type="Pfam" id="PF13558">
    <property type="entry name" value="SbcC_Walker_B"/>
    <property type="match status" value="1"/>
</dbReference>
<evidence type="ECO:0000313" key="6">
    <source>
        <dbReference type="EMBL" id="XCM39037.1"/>
    </source>
</evidence>
<feature type="coiled-coil region" evidence="4">
    <location>
        <begin position="168"/>
        <end position="388"/>
    </location>
</feature>
<comment type="similarity">
    <text evidence="1">Belongs to the SMC family. SbcC subfamily.</text>
</comment>
<comment type="subunit">
    <text evidence="2">Heterodimer of SbcC and SbcD.</text>
</comment>
<sequence length="1010" mass="117646">MIPLQLNLKNFLSYREASLDFRGLHTACICGPNGAGKSSLLEAIAWSIWGNSRAGTDDDIIHTGTTEVCVDFTFQCDEQILRVRRSRQRGQTSTLEFQIATSEDELQVQFRSLTERSLRATQQKIIQHIKIDYETFVNSAYLRQGRADEFMLKRPSERKQVLASLLRLDEYDRLAEAAKERSRDYKAQIQLLQQNQQSLETQLEQREETLEAIATVEREILQQQQAQATDQDQLQQYKVSNHQRHTWQQQLSWLQSNLDQLTRECQRIEQEQKHSQQRQQELEELLGQEAEIHQKYSEFEQLQAQEQVLSDKLHAYQEAQKERSQLQEQLTNYLSDLKSQQQQIKAQLEALEQQKKELQNTLGQGAEVAAAMTELEAARTRLASLDQLQTKAIPLIHRRQIIQTEVVSRRAHTEARLAEIVSQINRLQVQQQTAVQVQQAVQQVSLQIEDLEKKRIYQQRVREKGLERRNFMERLQAQLRDREVQLADIEQKLRLLQVPDAICPLCDRPLDEHHWDLVAEKHQAQQQEFRNHIWVLREQLAVSEREIQLLRDEYGKLNRELAGSDNLQKQWGGLQAQLNMTATERERLQKIDREKAALERSLKTGEFAGDLYTELQQIERALQELHYDEKNHALARSDVERWRWAEIKLAQIRDAEKRLQSLKNREPELVEKLENISNLIEREKTESFLHQKLVKLEQKIEQIGYDFAEHKAISAARNKAQVWLTRKEQLRQAQQDYPQVSSRVKEVTKRLLERLQDQEKLRQQIDLIQEKLKECPDQTVAIKNLEQQIAQRRHQLDLALAKLGQLQQQQKHLEDLSQQKHLIKHQIKEAKNQYRVYNELAIAFSKKGIQALMIENILPQLEAETNKILSRLTGNQLHVQFVTQKAGRSNKKDPKLIDTLDIVIADARGTRPYETYSGGEAFRINFAIRLALAQLLCTRQGTRLQMLIVDEGFGTQDRQGCDRLIAAINAIAPDFATILIVTHMPQFKEAFQARIEISKTAETGSQLLLA</sequence>
<feature type="coiled-coil region" evidence="4">
    <location>
        <begin position="434"/>
        <end position="492"/>
    </location>
</feature>
<dbReference type="GO" id="GO:0016887">
    <property type="term" value="F:ATP hydrolysis activity"/>
    <property type="evidence" value="ECO:0007669"/>
    <property type="project" value="InterPro"/>
</dbReference>
<dbReference type="AlphaFoldDB" id="A0AAU8JLZ5"/>